<name>A0AAV6LEQ2_9ERIC</name>
<gene>
    <name evidence="1" type="ORF">RHGRI_005566</name>
</gene>
<dbReference type="EMBL" id="JACTNZ010000002">
    <property type="protein sequence ID" value="KAG5562874.1"/>
    <property type="molecule type" value="Genomic_DNA"/>
</dbReference>
<dbReference type="Proteomes" id="UP000823749">
    <property type="component" value="Chromosome 2"/>
</dbReference>
<dbReference type="AlphaFoldDB" id="A0AAV6LEQ2"/>
<reference evidence="1" key="1">
    <citation type="submission" date="2020-08" db="EMBL/GenBank/DDBJ databases">
        <title>Plant Genome Project.</title>
        <authorList>
            <person name="Zhang R.-G."/>
        </authorList>
    </citation>
    <scope>NUCLEOTIDE SEQUENCE</scope>
    <source>
        <strain evidence="1">WSP0</strain>
        <tissue evidence="1">Leaf</tissue>
    </source>
</reference>
<comment type="caution">
    <text evidence="1">The sequence shown here is derived from an EMBL/GenBank/DDBJ whole genome shotgun (WGS) entry which is preliminary data.</text>
</comment>
<sequence length="77" mass="8585">MYFIVNQSTSRGIEALLRGGLSIGVARVREGGRDGRRSVLHSVVHCELSRDLCSDSCLFWGEFGVIGEYGQVFYLEE</sequence>
<proteinExistence type="predicted"/>
<keyword evidence="2" id="KW-1185">Reference proteome</keyword>
<evidence type="ECO:0000313" key="1">
    <source>
        <dbReference type="EMBL" id="KAG5562874.1"/>
    </source>
</evidence>
<organism evidence="1 2">
    <name type="scientific">Rhododendron griersonianum</name>
    <dbReference type="NCBI Taxonomy" id="479676"/>
    <lineage>
        <taxon>Eukaryota</taxon>
        <taxon>Viridiplantae</taxon>
        <taxon>Streptophyta</taxon>
        <taxon>Embryophyta</taxon>
        <taxon>Tracheophyta</taxon>
        <taxon>Spermatophyta</taxon>
        <taxon>Magnoliopsida</taxon>
        <taxon>eudicotyledons</taxon>
        <taxon>Gunneridae</taxon>
        <taxon>Pentapetalae</taxon>
        <taxon>asterids</taxon>
        <taxon>Ericales</taxon>
        <taxon>Ericaceae</taxon>
        <taxon>Ericoideae</taxon>
        <taxon>Rhodoreae</taxon>
        <taxon>Rhododendron</taxon>
    </lineage>
</organism>
<protein>
    <submittedName>
        <fullName evidence="1">Uncharacterized protein</fullName>
    </submittedName>
</protein>
<evidence type="ECO:0000313" key="2">
    <source>
        <dbReference type="Proteomes" id="UP000823749"/>
    </source>
</evidence>
<accession>A0AAV6LEQ2</accession>